<sequence>MAVTRRSILLILLLIAPLAWGLLLLYARFVPPHTFLAFTCFFALLALALTSTLTPVVYALGSRLFPRHIYQATLRHAARQAILLTLIVLFNLIMSALHSWNIYTSLAILAAAVVFEILALARK</sequence>
<evidence type="ECO:0008006" key="4">
    <source>
        <dbReference type="Google" id="ProtNLM"/>
    </source>
</evidence>
<keyword evidence="3" id="KW-1185">Reference proteome</keyword>
<keyword evidence="1" id="KW-0812">Transmembrane</keyword>
<dbReference type="EMBL" id="BNJG01000001">
    <property type="protein sequence ID" value="GHO53040.1"/>
    <property type="molecule type" value="Genomic_DNA"/>
</dbReference>
<proteinExistence type="predicted"/>
<feature type="transmembrane region" description="Helical" evidence="1">
    <location>
        <begin position="35"/>
        <end position="60"/>
    </location>
</feature>
<protein>
    <recommendedName>
        <fullName evidence="4">Integral membrane protein</fullName>
    </recommendedName>
</protein>
<feature type="transmembrane region" description="Helical" evidence="1">
    <location>
        <begin position="103"/>
        <end position="121"/>
    </location>
</feature>
<evidence type="ECO:0000256" key="1">
    <source>
        <dbReference type="SAM" id="Phobius"/>
    </source>
</evidence>
<gene>
    <name evidence="2" type="ORF">KSB_15150</name>
</gene>
<evidence type="ECO:0000313" key="2">
    <source>
        <dbReference type="EMBL" id="GHO53040.1"/>
    </source>
</evidence>
<comment type="caution">
    <text evidence="2">The sequence shown here is derived from an EMBL/GenBank/DDBJ whole genome shotgun (WGS) entry which is preliminary data.</text>
</comment>
<feature type="transmembrane region" description="Helical" evidence="1">
    <location>
        <begin position="81"/>
        <end position="97"/>
    </location>
</feature>
<name>A0ABQ3UK46_9CHLR</name>
<dbReference type="Proteomes" id="UP000654345">
    <property type="component" value="Unassembled WGS sequence"/>
</dbReference>
<dbReference type="RefSeq" id="WP_201369889.1">
    <property type="nucleotide sequence ID" value="NZ_BNJG01000001.1"/>
</dbReference>
<reference evidence="2 3" key="1">
    <citation type="journal article" date="2021" name="Int. J. Syst. Evol. Microbiol.">
        <title>Reticulibacter mediterranei gen. nov., sp. nov., within the new family Reticulibacteraceae fam. nov., and Ktedonospora formicarum gen. nov., sp. nov., Ktedonobacter robiniae sp. nov., Dictyobacter formicarum sp. nov. and Dictyobacter arantiisoli sp. nov., belonging to the class Ktedonobacteria.</title>
        <authorList>
            <person name="Yabe S."/>
            <person name="Zheng Y."/>
            <person name="Wang C.M."/>
            <person name="Sakai Y."/>
            <person name="Abe K."/>
            <person name="Yokota A."/>
            <person name="Donadio S."/>
            <person name="Cavaletti L."/>
            <person name="Monciardini P."/>
        </authorList>
    </citation>
    <scope>NUCLEOTIDE SEQUENCE [LARGE SCALE GENOMIC DNA]</scope>
    <source>
        <strain evidence="2 3">SOSP1-30</strain>
    </source>
</reference>
<keyword evidence="1" id="KW-0472">Membrane</keyword>
<evidence type="ECO:0000313" key="3">
    <source>
        <dbReference type="Proteomes" id="UP000654345"/>
    </source>
</evidence>
<keyword evidence="1" id="KW-1133">Transmembrane helix</keyword>
<feature type="transmembrane region" description="Helical" evidence="1">
    <location>
        <begin position="7"/>
        <end position="29"/>
    </location>
</feature>
<accession>A0ABQ3UK46</accession>
<organism evidence="2 3">
    <name type="scientific">Ktedonobacter robiniae</name>
    <dbReference type="NCBI Taxonomy" id="2778365"/>
    <lineage>
        <taxon>Bacteria</taxon>
        <taxon>Bacillati</taxon>
        <taxon>Chloroflexota</taxon>
        <taxon>Ktedonobacteria</taxon>
        <taxon>Ktedonobacterales</taxon>
        <taxon>Ktedonobacteraceae</taxon>
        <taxon>Ktedonobacter</taxon>
    </lineage>
</organism>